<dbReference type="PANTHER" id="PTHR37318">
    <property type="entry name" value="BSL7504 PROTEIN"/>
    <property type="match status" value="1"/>
</dbReference>
<dbReference type="InterPro" id="IPR036388">
    <property type="entry name" value="WH-like_DNA-bd_sf"/>
</dbReference>
<protein>
    <submittedName>
        <fullName evidence="2">Transcriptional regulator</fullName>
    </submittedName>
</protein>
<reference evidence="2 3" key="1">
    <citation type="submission" date="2017-10" db="EMBL/GenBank/DDBJ databases">
        <title>The draft genome sequence of Lewinella nigricans NBRC 102662.</title>
        <authorList>
            <person name="Wang K."/>
        </authorList>
    </citation>
    <scope>NUCLEOTIDE SEQUENCE [LARGE SCALE GENOMIC DNA]</scope>
    <source>
        <strain evidence="2 3">NBRC 102662</strain>
    </source>
</reference>
<dbReference type="Gene3D" id="1.10.10.10">
    <property type="entry name" value="Winged helix-like DNA-binding domain superfamily/Winged helix DNA-binding domain"/>
    <property type="match status" value="1"/>
</dbReference>
<keyword evidence="3" id="KW-1185">Reference proteome</keyword>
<dbReference type="AlphaFoldDB" id="A0A2D0N5Q9"/>
<evidence type="ECO:0000313" key="2">
    <source>
        <dbReference type="EMBL" id="PHN03103.1"/>
    </source>
</evidence>
<dbReference type="InterPro" id="IPR027395">
    <property type="entry name" value="WH_DNA-bd_dom"/>
</dbReference>
<evidence type="ECO:0000313" key="3">
    <source>
        <dbReference type="Proteomes" id="UP000223913"/>
    </source>
</evidence>
<feature type="domain" description="Winged helix DNA-binding" evidence="1">
    <location>
        <begin position="17"/>
        <end position="96"/>
    </location>
</feature>
<gene>
    <name evidence="2" type="ORF">CRP01_28915</name>
</gene>
<comment type="caution">
    <text evidence="2">The sequence shown here is derived from an EMBL/GenBank/DDBJ whole genome shotgun (WGS) entry which is preliminary data.</text>
</comment>
<sequence length="100" mass="11558">MKNIITNLNKAFDHRTRLGIMSLLMVNEWMDFNGFKEMLDDIKDGTLASHLKALEKEKYIEIRKQFVGRKPNTSYRATASGKKAFNDHLNALEAILKMVE</sequence>
<accession>A0A2D0N5Q9</accession>
<dbReference type="RefSeq" id="WP_099153543.1">
    <property type="nucleotide sequence ID" value="NZ_PDUD01000034.1"/>
</dbReference>
<organism evidence="2 3">
    <name type="scientific">Flavilitoribacter nigricans (strain ATCC 23147 / DSM 23189 / NBRC 102662 / NCIMB 1420 / SS-2)</name>
    <name type="common">Lewinella nigricans</name>
    <dbReference type="NCBI Taxonomy" id="1122177"/>
    <lineage>
        <taxon>Bacteria</taxon>
        <taxon>Pseudomonadati</taxon>
        <taxon>Bacteroidota</taxon>
        <taxon>Saprospiria</taxon>
        <taxon>Saprospirales</taxon>
        <taxon>Lewinellaceae</taxon>
        <taxon>Flavilitoribacter</taxon>
    </lineage>
</organism>
<dbReference type="Pfam" id="PF13601">
    <property type="entry name" value="HTH_34"/>
    <property type="match status" value="1"/>
</dbReference>
<dbReference type="Proteomes" id="UP000223913">
    <property type="component" value="Unassembled WGS sequence"/>
</dbReference>
<dbReference type="PANTHER" id="PTHR37318:SF1">
    <property type="entry name" value="BSL7504 PROTEIN"/>
    <property type="match status" value="1"/>
</dbReference>
<dbReference type="EMBL" id="PDUD01000034">
    <property type="protein sequence ID" value="PHN03103.1"/>
    <property type="molecule type" value="Genomic_DNA"/>
</dbReference>
<proteinExistence type="predicted"/>
<dbReference type="InterPro" id="IPR036390">
    <property type="entry name" value="WH_DNA-bd_sf"/>
</dbReference>
<evidence type="ECO:0000259" key="1">
    <source>
        <dbReference type="Pfam" id="PF13601"/>
    </source>
</evidence>
<dbReference type="OrthoDB" id="9800369at2"/>
<name>A0A2D0N5Q9_FLAN2</name>
<dbReference type="SUPFAM" id="SSF46785">
    <property type="entry name" value="Winged helix' DNA-binding domain"/>
    <property type="match status" value="1"/>
</dbReference>